<name>A0A922P4F3_9HYPH</name>
<keyword evidence="1" id="KW-0175">Coiled coil</keyword>
<dbReference type="RefSeq" id="WP_037166762.1">
    <property type="nucleotide sequence ID" value="NZ_CAJXID010000010.1"/>
</dbReference>
<gene>
    <name evidence="3" type="ORF">GV68_03975</name>
</gene>
<sequence length="125" mass="13848">MSNTHQDAAARLRDEVQTAGADTAVVAVSDIRLLLDRCEALERDHDHLQRRAAKALAMLDAATVFLKAYGEKYRNFASGGIRPTAILQSEVKVMWAVFKEFRDPTESEEQADSVRDLWSGNRAGG</sequence>
<dbReference type="AlphaFoldDB" id="A0A922P4F3"/>
<reference evidence="3 4" key="1">
    <citation type="submission" date="2014-06" db="EMBL/GenBank/DDBJ databases">
        <title>Rhizobium pelagicum/R2-400B4.</title>
        <authorList>
            <person name="Kimes N.E."/>
            <person name="Lopez-Perez M."/>
        </authorList>
    </citation>
    <scope>NUCLEOTIDE SEQUENCE [LARGE SCALE GENOMIC DNA]</scope>
    <source>
        <strain evidence="3 4">R2-400B4</strain>
    </source>
</reference>
<protein>
    <submittedName>
        <fullName evidence="3">Uncharacterized protein</fullName>
    </submittedName>
</protein>
<feature type="region of interest" description="Disordered" evidence="2">
    <location>
        <begin position="104"/>
        <end position="125"/>
    </location>
</feature>
<proteinExistence type="predicted"/>
<evidence type="ECO:0000313" key="4">
    <source>
        <dbReference type="Proteomes" id="UP000052167"/>
    </source>
</evidence>
<comment type="caution">
    <text evidence="3">The sequence shown here is derived from an EMBL/GenBank/DDBJ whole genome shotgun (WGS) entry which is preliminary data.</text>
</comment>
<evidence type="ECO:0000256" key="2">
    <source>
        <dbReference type="SAM" id="MobiDB-lite"/>
    </source>
</evidence>
<accession>A0A922P4F3</accession>
<organism evidence="3 4">
    <name type="scientific">Pseudorhizobium pelagicum</name>
    <dbReference type="NCBI Taxonomy" id="1509405"/>
    <lineage>
        <taxon>Bacteria</taxon>
        <taxon>Pseudomonadati</taxon>
        <taxon>Pseudomonadota</taxon>
        <taxon>Alphaproteobacteria</taxon>
        <taxon>Hyphomicrobiales</taxon>
        <taxon>Rhizobiaceae</taxon>
        <taxon>Rhizobium/Agrobacterium group</taxon>
        <taxon>Pseudorhizobium</taxon>
    </lineage>
</organism>
<evidence type="ECO:0000256" key="1">
    <source>
        <dbReference type="SAM" id="Coils"/>
    </source>
</evidence>
<keyword evidence="4" id="KW-1185">Reference proteome</keyword>
<feature type="coiled-coil region" evidence="1">
    <location>
        <begin position="31"/>
        <end position="58"/>
    </location>
</feature>
<dbReference type="Proteomes" id="UP000052167">
    <property type="component" value="Unassembled WGS sequence"/>
</dbReference>
<dbReference type="EMBL" id="JOKJ01000011">
    <property type="protein sequence ID" value="KEQ07942.1"/>
    <property type="molecule type" value="Genomic_DNA"/>
</dbReference>
<dbReference type="OrthoDB" id="8369420at2"/>
<evidence type="ECO:0000313" key="3">
    <source>
        <dbReference type="EMBL" id="KEQ07942.1"/>
    </source>
</evidence>